<dbReference type="GO" id="GO:0005262">
    <property type="term" value="F:calcium channel activity"/>
    <property type="evidence" value="ECO:0007669"/>
    <property type="project" value="InterPro"/>
</dbReference>
<comment type="caution">
    <text evidence="2">The sequence shown here is derived from an EMBL/GenBank/DDBJ whole genome shotgun (WGS) entry which is preliminary data.</text>
</comment>
<dbReference type="GO" id="GO:0032469">
    <property type="term" value="P:endoplasmic reticulum calcium ion homeostasis"/>
    <property type="evidence" value="ECO:0007669"/>
    <property type="project" value="InterPro"/>
</dbReference>
<keyword evidence="1" id="KW-1133">Transmembrane helix</keyword>
<dbReference type="Proteomes" id="UP001428341">
    <property type="component" value="Unassembled WGS sequence"/>
</dbReference>
<reference evidence="2 3" key="1">
    <citation type="submission" date="2024-05" db="EMBL/GenBank/DDBJ databases">
        <title>Haplotype-resolved chromosome-level genome assembly of Huyou (Citrus changshanensis).</title>
        <authorList>
            <person name="Miao C."/>
            <person name="Chen W."/>
            <person name="Wu Y."/>
            <person name="Wang L."/>
            <person name="Zhao S."/>
            <person name="Grierson D."/>
            <person name="Xu C."/>
            <person name="Chen K."/>
        </authorList>
    </citation>
    <scope>NUCLEOTIDE SEQUENCE [LARGE SCALE GENOMIC DNA]</scope>
    <source>
        <strain evidence="2">01-14</strain>
        <tissue evidence="2">Leaf</tissue>
    </source>
</reference>
<keyword evidence="1" id="KW-0472">Membrane</keyword>
<evidence type="ECO:0000256" key="1">
    <source>
        <dbReference type="SAM" id="Phobius"/>
    </source>
</evidence>
<accession>A0AAP0N4Y0</accession>
<gene>
    <name evidence="2" type="ORF">WN944_022755</name>
</gene>
<feature type="transmembrane region" description="Helical" evidence="1">
    <location>
        <begin position="65"/>
        <end position="84"/>
    </location>
</feature>
<proteinExistence type="predicted"/>
<organism evidence="2 3">
    <name type="scientific">Citrus x changshan-huyou</name>
    <dbReference type="NCBI Taxonomy" id="2935761"/>
    <lineage>
        <taxon>Eukaryota</taxon>
        <taxon>Viridiplantae</taxon>
        <taxon>Streptophyta</taxon>
        <taxon>Embryophyta</taxon>
        <taxon>Tracheophyta</taxon>
        <taxon>Spermatophyta</taxon>
        <taxon>Magnoliopsida</taxon>
        <taxon>eudicotyledons</taxon>
        <taxon>Gunneridae</taxon>
        <taxon>Pentapetalae</taxon>
        <taxon>rosids</taxon>
        <taxon>malvids</taxon>
        <taxon>Sapindales</taxon>
        <taxon>Rutaceae</taxon>
        <taxon>Aurantioideae</taxon>
        <taxon>Citrus</taxon>
    </lineage>
</organism>
<keyword evidence="3" id="KW-1185">Reference proteome</keyword>
<dbReference type="GO" id="GO:0005789">
    <property type="term" value="C:endoplasmic reticulum membrane"/>
    <property type="evidence" value="ECO:0007669"/>
    <property type="project" value="InterPro"/>
</dbReference>
<evidence type="ECO:0000313" key="3">
    <source>
        <dbReference type="Proteomes" id="UP001428341"/>
    </source>
</evidence>
<dbReference type="PANTHER" id="PTHR20917:SF0">
    <property type="entry name" value="CALCIUM LOAD-ACTIVATED CALCIUM CHANNEL"/>
    <property type="match status" value="1"/>
</dbReference>
<evidence type="ECO:0000313" key="2">
    <source>
        <dbReference type="EMBL" id="KAK9229789.1"/>
    </source>
</evidence>
<protein>
    <submittedName>
        <fullName evidence="2">Uncharacterized protein</fullName>
    </submittedName>
</protein>
<keyword evidence="1" id="KW-0812">Transmembrane</keyword>
<sequence length="103" mass="11592">MINSSTNPSWLLIYRTNSHKSLKSLFDKASKKLETTTIKNPAKIFTKKIDRVETSLKESSRDMSLFGFKSSTIVALVLFILFGLSKGKVVAKLPLKPLGMSWR</sequence>
<dbReference type="EMBL" id="JBCGBO010000001">
    <property type="protein sequence ID" value="KAK9229789.1"/>
    <property type="molecule type" value="Genomic_DNA"/>
</dbReference>
<dbReference type="PANTHER" id="PTHR20917">
    <property type="entry name" value="PNAS-RELATED"/>
    <property type="match status" value="1"/>
</dbReference>
<dbReference type="AlphaFoldDB" id="A0AAP0N4Y0"/>
<name>A0AAP0N4Y0_9ROSI</name>
<dbReference type="InterPro" id="IPR008559">
    <property type="entry name" value="TMCO1"/>
</dbReference>